<feature type="signal peptide" evidence="1">
    <location>
        <begin position="1"/>
        <end position="27"/>
    </location>
</feature>
<keyword evidence="1" id="KW-0732">Signal</keyword>
<dbReference type="Gene3D" id="2.100.10.30">
    <property type="entry name" value="Jacalin-like lectin domain"/>
    <property type="match status" value="1"/>
</dbReference>
<proteinExistence type="predicted"/>
<protein>
    <recommendedName>
        <fullName evidence="2">Jacalin-type lectin domain-containing protein</fullName>
    </recommendedName>
</protein>
<dbReference type="InterPro" id="IPR001229">
    <property type="entry name" value="Jacalin-like_lectin_dom"/>
</dbReference>
<name>A0A8T0J6X2_CERPU</name>
<keyword evidence="4" id="KW-1185">Reference proteome</keyword>
<feature type="chain" id="PRO_5035948278" description="Jacalin-type lectin domain-containing protein" evidence="1">
    <location>
        <begin position="28"/>
        <end position="204"/>
    </location>
</feature>
<organism evidence="3 4">
    <name type="scientific">Ceratodon purpureus</name>
    <name type="common">Fire moss</name>
    <name type="synonym">Dicranum purpureum</name>
    <dbReference type="NCBI Taxonomy" id="3225"/>
    <lineage>
        <taxon>Eukaryota</taxon>
        <taxon>Viridiplantae</taxon>
        <taxon>Streptophyta</taxon>
        <taxon>Embryophyta</taxon>
        <taxon>Bryophyta</taxon>
        <taxon>Bryophytina</taxon>
        <taxon>Bryopsida</taxon>
        <taxon>Dicranidae</taxon>
        <taxon>Pseudoditrichales</taxon>
        <taxon>Ditrichaceae</taxon>
        <taxon>Ceratodon</taxon>
    </lineage>
</organism>
<evidence type="ECO:0000259" key="2">
    <source>
        <dbReference type="Pfam" id="PF01419"/>
    </source>
</evidence>
<dbReference type="InterPro" id="IPR036404">
    <property type="entry name" value="Jacalin-like_lectin_dom_sf"/>
</dbReference>
<evidence type="ECO:0000256" key="1">
    <source>
        <dbReference type="SAM" id="SignalP"/>
    </source>
</evidence>
<feature type="domain" description="Jacalin-type lectin" evidence="2">
    <location>
        <begin position="60"/>
        <end position="197"/>
    </location>
</feature>
<sequence length="204" mass="22407">MATKGMTIQLLLLGLLAASFVASGVHGARAPSRMLVAQGPPVRFQNCDIRYGPWPSKIPKGSTGWQDGQHANMSTFLISFTNQGIKGIETEWVSFLTADQKTPSFAKFAHGTITGRTKAKITWKVKDPNNMPFVQVGGTYNQYGLDTISFFDSNNNQYLWGNYENPSKTSFLSPANKGYIVGFFGANNKTHLTQIGVCMSGRRK</sequence>
<dbReference type="EMBL" id="CM026421">
    <property type="protein sequence ID" value="KAG0590583.1"/>
    <property type="molecule type" value="Genomic_DNA"/>
</dbReference>
<dbReference type="SUPFAM" id="SSF51101">
    <property type="entry name" value="Mannose-binding lectins"/>
    <property type="match status" value="1"/>
</dbReference>
<reference evidence="3" key="1">
    <citation type="submission" date="2020-06" db="EMBL/GenBank/DDBJ databases">
        <title>WGS assembly of Ceratodon purpureus strain R40.</title>
        <authorList>
            <person name="Carey S.B."/>
            <person name="Jenkins J."/>
            <person name="Shu S."/>
            <person name="Lovell J.T."/>
            <person name="Sreedasyam A."/>
            <person name="Maumus F."/>
            <person name="Tiley G.P."/>
            <person name="Fernandez-Pozo N."/>
            <person name="Barry K."/>
            <person name="Chen C."/>
            <person name="Wang M."/>
            <person name="Lipzen A."/>
            <person name="Daum C."/>
            <person name="Saski C.A."/>
            <person name="Payton A.C."/>
            <person name="Mcbreen J.C."/>
            <person name="Conrad R.E."/>
            <person name="Kollar L.M."/>
            <person name="Olsson S."/>
            <person name="Huttunen S."/>
            <person name="Landis J.B."/>
            <person name="Wickett N.J."/>
            <person name="Johnson M.G."/>
            <person name="Rensing S.A."/>
            <person name="Grimwood J."/>
            <person name="Schmutz J."/>
            <person name="Mcdaniel S.F."/>
        </authorList>
    </citation>
    <scope>NUCLEOTIDE SEQUENCE</scope>
    <source>
        <strain evidence="3">R40</strain>
    </source>
</reference>
<dbReference type="Pfam" id="PF01419">
    <property type="entry name" value="Jacalin"/>
    <property type="match status" value="1"/>
</dbReference>
<evidence type="ECO:0000313" key="3">
    <source>
        <dbReference type="EMBL" id="KAG0590583.1"/>
    </source>
</evidence>
<accession>A0A8T0J6X2</accession>
<gene>
    <name evidence="3" type="ORF">KC19_1G111700</name>
</gene>
<comment type="caution">
    <text evidence="3">The sequence shown here is derived from an EMBL/GenBank/DDBJ whole genome shotgun (WGS) entry which is preliminary data.</text>
</comment>
<dbReference type="AlphaFoldDB" id="A0A8T0J6X2"/>
<dbReference type="Proteomes" id="UP000822688">
    <property type="component" value="Chromosome 1"/>
</dbReference>
<evidence type="ECO:0000313" key="4">
    <source>
        <dbReference type="Proteomes" id="UP000822688"/>
    </source>
</evidence>